<evidence type="ECO:0000313" key="3">
    <source>
        <dbReference type="Proteomes" id="UP000601435"/>
    </source>
</evidence>
<feature type="region of interest" description="Disordered" evidence="1">
    <location>
        <begin position="135"/>
        <end position="168"/>
    </location>
</feature>
<feature type="compositionally biased region" description="Basic residues" evidence="1">
    <location>
        <begin position="299"/>
        <end position="310"/>
    </location>
</feature>
<keyword evidence="3" id="KW-1185">Reference proteome</keyword>
<feature type="compositionally biased region" description="Basic residues" evidence="1">
    <location>
        <begin position="326"/>
        <end position="337"/>
    </location>
</feature>
<comment type="caution">
    <text evidence="2">The sequence shown here is derived from an EMBL/GenBank/DDBJ whole genome shotgun (WGS) entry which is preliminary data.</text>
</comment>
<feature type="compositionally biased region" description="Basic and acidic residues" evidence="1">
    <location>
        <begin position="135"/>
        <end position="145"/>
    </location>
</feature>
<feature type="region of interest" description="Disordered" evidence="1">
    <location>
        <begin position="1"/>
        <end position="28"/>
    </location>
</feature>
<dbReference type="AlphaFoldDB" id="A0A812KLQ5"/>
<evidence type="ECO:0000313" key="2">
    <source>
        <dbReference type="EMBL" id="CAE7229824.1"/>
    </source>
</evidence>
<dbReference type="EMBL" id="CAJNJA010007849">
    <property type="protein sequence ID" value="CAE7229824.1"/>
    <property type="molecule type" value="Genomic_DNA"/>
</dbReference>
<dbReference type="OrthoDB" id="433261at2759"/>
<dbReference type="Proteomes" id="UP000601435">
    <property type="component" value="Unassembled WGS sequence"/>
</dbReference>
<protein>
    <submittedName>
        <fullName evidence="2">Uncharacterized protein</fullName>
    </submittedName>
</protein>
<feature type="compositionally biased region" description="Basic and acidic residues" evidence="1">
    <location>
        <begin position="1"/>
        <end position="13"/>
    </location>
</feature>
<evidence type="ECO:0000256" key="1">
    <source>
        <dbReference type="SAM" id="MobiDB-lite"/>
    </source>
</evidence>
<feature type="compositionally biased region" description="Low complexity" evidence="1">
    <location>
        <begin position="148"/>
        <end position="161"/>
    </location>
</feature>
<organism evidence="2 3">
    <name type="scientific">Symbiodinium necroappetens</name>
    <dbReference type="NCBI Taxonomy" id="1628268"/>
    <lineage>
        <taxon>Eukaryota</taxon>
        <taxon>Sar</taxon>
        <taxon>Alveolata</taxon>
        <taxon>Dinophyceae</taxon>
        <taxon>Suessiales</taxon>
        <taxon>Symbiodiniaceae</taxon>
        <taxon>Symbiodinium</taxon>
    </lineage>
</organism>
<feature type="compositionally biased region" description="Low complexity" evidence="1">
    <location>
        <begin position="283"/>
        <end position="295"/>
    </location>
</feature>
<sequence>ASTDAPNKDEQGERTSGQAWPESWAGQGTWQDWGYNGWSDWSWGGGWSAWDWGPKHLPEDPNHDWRRGHSFDSSAEDPGSYRKTWSYESIGSGSGLRKASSLDSGMLAAFRRLDTVDRTADRNLQSLAVNLDKKFAEADSPDKPKIPTPSTTTPQSSPPSSNNLPRQDSEKNSVLFEAWLNCGGNWSKSQLYINCKTKNSTKRKGVRKWMTRQDIENKFGAANAEAIILRKLGDDKIRELEVKKHPDLPDSVDMMQFLIFDSEEEIEQEEEVMEMLYKLAEGSDSSESATSNDSSSADKKKKKKKSKQPKKANTQILDLPLEKKERGKPKKSKKNKKSKEAKDDKQTVIGKAGNKIREKEAEQQLIHSRAELQAALDTKESQETIERLTTNLTTSIDGFDTAATVIKGQVKPKAKALVIAQRFHSCDAVAATVAEKSDDEEGGHNATVQELLERHWMLFDFLVQPFQDPVMIKLPVKLENDDPKQEEKQGYMEIPFLDPHDILHYVHSELQLTVEPESVRSYWRRAAETGVGWATQQQNYDAIPVGVYADETKYGLHESQEKILAVFVNLVLFRPQNIRLSRFLVCTIRSKFLLPGTATLNPILHRIVWSMGWASKGIFPTTGFMGGALPASQANRAGQSLGAEFYVTELRGDLAWHKLAWGFGDGWQSTNMCFFCEATATGRRKDLFFEHIGDAAPWRSTIFRDTLDWMTAKLDLNKLCPFILLPNFHIDVIRTCSMHNVNLGLLFTANGSSLLCGMK</sequence>
<feature type="region of interest" description="Disordered" evidence="1">
    <location>
        <begin position="52"/>
        <end position="82"/>
    </location>
</feature>
<feature type="region of interest" description="Disordered" evidence="1">
    <location>
        <begin position="281"/>
        <end position="359"/>
    </location>
</feature>
<accession>A0A812KLQ5</accession>
<reference evidence="2" key="1">
    <citation type="submission" date="2021-02" db="EMBL/GenBank/DDBJ databases">
        <authorList>
            <person name="Dougan E. K."/>
            <person name="Rhodes N."/>
            <person name="Thang M."/>
            <person name="Chan C."/>
        </authorList>
    </citation>
    <scope>NUCLEOTIDE SEQUENCE</scope>
</reference>
<proteinExistence type="predicted"/>
<feature type="non-terminal residue" evidence="2">
    <location>
        <position position="759"/>
    </location>
</feature>
<name>A0A812KLQ5_9DINO</name>
<gene>
    <name evidence="2" type="ORF">SNEC2469_LOCUS3481</name>
</gene>
<feature type="compositionally biased region" description="Basic and acidic residues" evidence="1">
    <location>
        <begin position="53"/>
        <end position="70"/>
    </location>
</feature>